<evidence type="ECO:0000313" key="2">
    <source>
        <dbReference type="EMBL" id="MVO09625.1"/>
    </source>
</evidence>
<reference evidence="3" key="1">
    <citation type="submission" date="2019-05" db="EMBL/GenBank/DDBJ databases">
        <title>Flavobacterium profundi sp. nov., isolated from a deep-sea seamount.</title>
        <authorList>
            <person name="Zhang D.-C."/>
        </authorList>
    </citation>
    <scope>NUCLEOTIDE SEQUENCE [LARGE SCALE GENOMIC DNA]</scope>
    <source>
        <strain evidence="3">TP390</strain>
    </source>
</reference>
<dbReference type="InterPro" id="IPR046537">
    <property type="entry name" value="DUF6602"/>
</dbReference>
<feature type="domain" description="DUF6602" evidence="1">
    <location>
        <begin position="24"/>
        <end position="125"/>
    </location>
</feature>
<protein>
    <recommendedName>
        <fullName evidence="1">DUF6602 domain-containing protein</fullName>
    </recommendedName>
</protein>
<dbReference type="Proteomes" id="UP000431264">
    <property type="component" value="Unassembled WGS sequence"/>
</dbReference>
<comment type="caution">
    <text evidence="2">The sequence shown here is derived from an EMBL/GenBank/DDBJ whole genome shotgun (WGS) entry which is preliminary data.</text>
</comment>
<proteinExistence type="predicted"/>
<dbReference type="Pfam" id="PF20247">
    <property type="entry name" value="DUF6602"/>
    <property type="match status" value="1"/>
</dbReference>
<evidence type="ECO:0000313" key="3">
    <source>
        <dbReference type="Proteomes" id="UP000431264"/>
    </source>
</evidence>
<dbReference type="CDD" id="cd21173">
    <property type="entry name" value="NucC-like"/>
    <property type="match status" value="1"/>
</dbReference>
<keyword evidence="3" id="KW-1185">Reference proteome</keyword>
<sequence length="275" mass="31904">MNNYYRTILDGKIKKGLADAKSAIEMKHPYLTGRLREIVLQELIQPMLNNNYSMGNGKIIDYKGVLSGEIDICIYSKNLHPPIFFSSNDKIGLFPIESVLNTIEVKSEFNFTNVKEAFKKFNQLDKELIITAGFHDEKDDVVPTYFIKPHYSLFTFDTRLKNYRPKKILEIYSKIDKNWEHNPLIANICIANKGWLCNTSKGWIHKSFDEVNIINEEIIGFLSTLVNDLPRIEFSRGNPRIGYYLFDPLDLDKLINGKFINKPWGDGEFIFKNSF</sequence>
<accession>A0A6I4IIU7</accession>
<gene>
    <name evidence="2" type="ORF">GOQ30_10680</name>
</gene>
<dbReference type="AlphaFoldDB" id="A0A6I4IIU7"/>
<dbReference type="OrthoDB" id="1494246at2"/>
<dbReference type="RefSeq" id="WP_140998003.1">
    <property type="nucleotide sequence ID" value="NZ_VDCZ01000007.1"/>
</dbReference>
<name>A0A6I4IIU7_9FLAO</name>
<dbReference type="EMBL" id="WQLW01000007">
    <property type="protein sequence ID" value="MVO09625.1"/>
    <property type="molecule type" value="Genomic_DNA"/>
</dbReference>
<evidence type="ECO:0000259" key="1">
    <source>
        <dbReference type="Pfam" id="PF20247"/>
    </source>
</evidence>
<organism evidence="2 3">
    <name type="scientific">Flavobacterium profundi</name>
    <dbReference type="NCBI Taxonomy" id="1774945"/>
    <lineage>
        <taxon>Bacteria</taxon>
        <taxon>Pseudomonadati</taxon>
        <taxon>Bacteroidota</taxon>
        <taxon>Flavobacteriia</taxon>
        <taxon>Flavobacteriales</taxon>
        <taxon>Flavobacteriaceae</taxon>
        <taxon>Flavobacterium</taxon>
    </lineage>
</organism>